<dbReference type="Proteomes" id="UP000215914">
    <property type="component" value="Chromosome 4"/>
</dbReference>
<reference evidence="4" key="1">
    <citation type="journal article" date="2017" name="Nature">
        <title>The sunflower genome provides insights into oil metabolism, flowering and Asterid evolution.</title>
        <authorList>
            <person name="Badouin H."/>
            <person name="Gouzy J."/>
            <person name="Grassa C.J."/>
            <person name="Murat F."/>
            <person name="Staton S.E."/>
            <person name="Cottret L."/>
            <person name="Lelandais-Briere C."/>
            <person name="Owens G.L."/>
            <person name="Carrere S."/>
            <person name="Mayjonade B."/>
            <person name="Legrand L."/>
            <person name="Gill N."/>
            <person name="Kane N.C."/>
            <person name="Bowers J.E."/>
            <person name="Hubner S."/>
            <person name="Bellec A."/>
            <person name="Berard A."/>
            <person name="Berges H."/>
            <person name="Blanchet N."/>
            <person name="Boniface M.C."/>
            <person name="Brunel D."/>
            <person name="Catrice O."/>
            <person name="Chaidir N."/>
            <person name="Claudel C."/>
            <person name="Donnadieu C."/>
            <person name="Faraut T."/>
            <person name="Fievet G."/>
            <person name="Helmstetter N."/>
            <person name="King M."/>
            <person name="Knapp S.J."/>
            <person name="Lai Z."/>
            <person name="Le Paslier M.C."/>
            <person name="Lippi Y."/>
            <person name="Lorenzon L."/>
            <person name="Mandel J.R."/>
            <person name="Marage G."/>
            <person name="Marchand G."/>
            <person name="Marquand E."/>
            <person name="Bret-Mestries E."/>
            <person name="Morien E."/>
            <person name="Nambeesan S."/>
            <person name="Nguyen T."/>
            <person name="Pegot-Espagnet P."/>
            <person name="Pouilly N."/>
            <person name="Raftis F."/>
            <person name="Sallet E."/>
            <person name="Schiex T."/>
            <person name="Thomas J."/>
            <person name="Vandecasteele C."/>
            <person name="Vares D."/>
            <person name="Vear F."/>
            <person name="Vautrin S."/>
            <person name="Crespi M."/>
            <person name="Mangin B."/>
            <person name="Burke J.M."/>
            <person name="Salse J."/>
            <person name="Munos S."/>
            <person name="Vincourt P."/>
            <person name="Rieseberg L.H."/>
            <person name="Langlade N.B."/>
        </authorList>
    </citation>
    <scope>NUCLEOTIDE SEQUENCE [LARGE SCALE GENOMIC DNA]</scope>
    <source>
        <strain evidence="4">cv. SF193</strain>
    </source>
</reference>
<keyword evidence="4" id="KW-1185">Reference proteome</keyword>
<evidence type="ECO:0000313" key="3">
    <source>
        <dbReference type="EMBL" id="OTG28977.1"/>
    </source>
</evidence>
<dbReference type="GO" id="GO:0008168">
    <property type="term" value="F:methyltransferase activity"/>
    <property type="evidence" value="ECO:0007669"/>
    <property type="project" value="UniProtKB-KW"/>
</dbReference>
<organism evidence="3 4">
    <name type="scientific">Helianthus annuus</name>
    <name type="common">Common sunflower</name>
    <dbReference type="NCBI Taxonomy" id="4232"/>
    <lineage>
        <taxon>Eukaryota</taxon>
        <taxon>Viridiplantae</taxon>
        <taxon>Streptophyta</taxon>
        <taxon>Embryophyta</taxon>
        <taxon>Tracheophyta</taxon>
        <taxon>Spermatophyta</taxon>
        <taxon>Magnoliopsida</taxon>
        <taxon>eudicotyledons</taxon>
        <taxon>Gunneridae</taxon>
        <taxon>Pentapetalae</taxon>
        <taxon>asterids</taxon>
        <taxon>campanulids</taxon>
        <taxon>Asterales</taxon>
        <taxon>Asteraceae</taxon>
        <taxon>Asteroideae</taxon>
        <taxon>Heliantheae alliance</taxon>
        <taxon>Heliantheae</taxon>
        <taxon>Helianthus</taxon>
    </lineage>
</organism>
<proteinExistence type="predicted"/>
<dbReference type="InterPro" id="IPR040870">
    <property type="entry name" value="HEN1_dsRBD2"/>
</dbReference>
<dbReference type="STRING" id="4232.A0A251V031"/>
<keyword evidence="3" id="KW-0808">Transferase</keyword>
<evidence type="ECO:0000313" key="4">
    <source>
        <dbReference type="Proteomes" id="UP000215914"/>
    </source>
</evidence>
<dbReference type="GO" id="GO:0032259">
    <property type="term" value="P:methylation"/>
    <property type="evidence" value="ECO:0007669"/>
    <property type="project" value="UniProtKB-KW"/>
</dbReference>
<accession>A0A251V031</accession>
<dbReference type="EMBL" id="CM007893">
    <property type="protein sequence ID" value="OTG28977.1"/>
    <property type="molecule type" value="Genomic_DNA"/>
</dbReference>
<dbReference type="InterPro" id="IPR040813">
    <property type="entry name" value="Hen1_Lam_C"/>
</dbReference>
<name>A0A251V031_HELAN</name>
<feature type="domain" description="Small RNA 2'-O-methyltransferase Hen1 La-motif C-terminal" evidence="2">
    <location>
        <begin position="48"/>
        <end position="171"/>
    </location>
</feature>
<evidence type="ECO:0000259" key="2">
    <source>
        <dbReference type="Pfam" id="PF18441"/>
    </source>
</evidence>
<protein>
    <submittedName>
        <fullName evidence="3">Putative 3'-RNA ribose 2'-O-methyltransferase, Hen1</fullName>
    </submittedName>
</protein>
<gene>
    <name evidence="3" type="ORF">HannXRQ_Chr04g0117231</name>
</gene>
<dbReference type="InParanoid" id="A0A251V031"/>
<keyword evidence="3" id="KW-0489">Methyltransferase</keyword>
<feature type="domain" description="HEN1 double-stranded RNA binding" evidence="1">
    <location>
        <begin position="216"/>
        <end position="269"/>
    </location>
</feature>
<dbReference type="AlphaFoldDB" id="A0A251V031"/>
<dbReference type="Pfam" id="PF17842">
    <property type="entry name" value="dsRBD2"/>
    <property type="match status" value="1"/>
</dbReference>
<evidence type="ECO:0000259" key="1">
    <source>
        <dbReference type="Pfam" id="PF17842"/>
    </source>
</evidence>
<sequence>MSIIRDAATRLSEPVLISNEFMSLKRTSPYPPEVLESIEVDFDQKTYVKVLRMPYFVEKVVEPLTLDVSANTYYMDAIARELGAADASMVSLSRCIGKSSSETRLYSHAPNSYKWDKENFKDGSYLNARASYLSGQDVYGDAILATIGYLWKSCDLFLEDVSPRTYYRFLFPMQLVSPKYIGHLVRYQCKISVPILSAILTDIGPMYQRLLMNKLPTGIYKLSREAVLAAELPPKFRTRSNWRGLFPRDILCTFCRQHRLPEPVFSLIVTKGVRGAHLIGESPILHVTNQIKPRQLP</sequence>
<dbReference type="Pfam" id="PF18441">
    <property type="entry name" value="Hen1_Lam_C"/>
    <property type="match status" value="1"/>
</dbReference>